<dbReference type="NCBIfam" id="TIGR01730">
    <property type="entry name" value="RND_mfp"/>
    <property type="match status" value="1"/>
</dbReference>
<reference evidence="5 6" key="1">
    <citation type="submission" date="2020-08" db="EMBL/GenBank/DDBJ databases">
        <title>Genomic Encyclopedia of Type Strains, Phase IV (KMG-V): Genome sequencing to study the core and pangenomes of soil and plant-associated prokaryotes.</title>
        <authorList>
            <person name="Whitman W."/>
        </authorList>
    </citation>
    <scope>NUCLEOTIDE SEQUENCE [LARGE SCALE GENOMIC DNA]</scope>
    <source>
        <strain evidence="5 6">SEMIA 4060</strain>
    </source>
</reference>
<dbReference type="RefSeq" id="WP_246806316.1">
    <property type="nucleotide sequence ID" value="NZ_JACHBG010000006.1"/>
</dbReference>
<evidence type="ECO:0000256" key="1">
    <source>
        <dbReference type="ARBA" id="ARBA00009477"/>
    </source>
</evidence>
<sequence>MVVQSQGPDTLLQEEQAKSTPTIAAGRAGAQSGQPVAAANTREITGSGYVVAPRSTAVFSKYEGRVIGIPVEAGDRVEAGQVLVTLDDANARFALEQADAAKVSADLALSARAIELTQADTSLRRIELLASREAASKKDLEAARTTWKSASNAVEQARQDINRADIAIRIAREQLDELTVRAPFAGTVAKLGAHVGDTVLARVDSVRENQSLLTLIDTGSMVIDADVAETNIAAVHPGMRGEAVLDGFPESPFAIDISRIAPVASAEKGTITLRFSLVAPPAGIRPNMAARIRIAASNSQQSSGDTSQ</sequence>
<gene>
    <name evidence="5" type="ORF">GGD46_003023</name>
</gene>
<accession>A0A7X0IRY4</accession>
<organism evidence="5 6">
    <name type="scientific">Rhizobium lusitanum</name>
    <dbReference type="NCBI Taxonomy" id="293958"/>
    <lineage>
        <taxon>Bacteria</taxon>
        <taxon>Pseudomonadati</taxon>
        <taxon>Pseudomonadota</taxon>
        <taxon>Alphaproteobacteria</taxon>
        <taxon>Hyphomicrobiales</taxon>
        <taxon>Rhizobiaceae</taxon>
        <taxon>Rhizobium/Agrobacterium group</taxon>
        <taxon>Rhizobium</taxon>
    </lineage>
</organism>
<dbReference type="Pfam" id="PF25954">
    <property type="entry name" value="Beta-barrel_RND_2"/>
    <property type="match status" value="1"/>
</dbReference>
<protein>
    <submittedName>
        <fullName evidence="5">RND family efflux transporter MFP subunit</fullName>
    </submittedName>
</protein>
<keyword evidence="2" id="KW-0175">Coiled coil</keyword>
<dbReference type="InterPro" id="IPR006143">
    <property type="entry name" value="RND_pump_MFP"/>
</dbReference>
<dbReference type="Gene3D" id="2.40.50.100">
    <property type="match status" value="1"/>
</dbReference>
<dbReference type="AlphaFoldDB" id="A0A7X0IRY4"/>
<dbReference type="GO" id="GO:1990281">
    <property type="term" value="C:efflux pump complex"/>
    <property type="evidence" value="ECO:0007669"/>
    <property type="project" value="TreeGrafter"/>
</dbReference>
<dbReference type="InterPro" id="IPR058792">
    <property type="entry name" value="Beta-barrel_RND_2"/>
</dbReference>
<comment type="caution">
    <text evidence="5">The sequence shown here is derived from an EMBL/GenBank/DDBJ whole genome shotgun (WGS) entry which is preliminary data.</text>
</comment>
<feature type="domain" description="Multidrug resistance protein MdtA-like barrel-sandwich hybrid" evidence="3">
    <location>
        <begin position="57"/>
        <end position="201"/>
    </location>
</feature>
<dbReference type="GO" id="GO:0015562">
    <property type="term" value="F:efflux transmembrane transporter activity"/>
    <property type="evidence" value="ECO:0007669"/>
    <property type="project" value="TreeGrafter"/>
</dbReference>
<name>A0A7X0IRY4_9HYPH</name>
<dbReference type="SUPFAM" id="SSF111369">
    <property type="entry name" value="HlyD-like secretion proteins"/>
    <property type="match status" value="1"/>
</dbReference>
<feature type="coiled-coil region" evidence="2">
    <location>
        <begin position="154"/>
        <end position="181"/>
    </location>
</feature>
<proteinExistence type="inferred from homology"/>
<dbReference type="Proteomes" id="UP000565576">
    <property type="component" value="Unassembled WGS sequence"/>
</dbReference>
<evidence type="ECO:0000259" key="4">
    <source>
        <dbReference type="Pfam" id="PF25954"/>
    </source>
</evidence>
<dbReference type="PANTHER" id="PTHR30469:SF38">
    <property type="entry name" value="HLYD FAMILY SECRETION PROTEIN"/>
    <property type="match status" value="1"/>
</dbReference>
<dbReference type="PANTHER" id="PTHR30469">
    <property type="entry name" value="MULTIDRUG RESISTANCE PROTEIN MDTA"/>
    <property type="match status" value="1"/>
</dbReference>
<evidence type="ECO:0000313" key="6">
    <source>
        <dbReference type="Proteomes" id="UP000565576"/>
    </source>
</evidence>
<dbReference type="Pfam" id="PF25917">
    <property type="entry name" value="BSH_RND"/>
    <property type="match status" value="1"/>
</dbReference>
<dbReference type="InterPro" id="IPR058625">
    <property type="entry name" value="MdtA-like_BSH"/>
</dbReference>
<evidence type="ECO:0000259" key="3">
    <source>
        <dbReference type="Pfam" id="PF25917"/>
    </source>
</evidence>
<evidence type="ECO:0000256" key="2">
    <source>
        <dbReference type="SAM" id="Coils"/>
    </source>
</evidence>
<evidence type="ECO:0000313" key="5">
    <source>
        <dbReference type="EMBL" id="MBB6485729.1"/>
    </source>
</evidence>
<dbReference type="EMBL" id="JACHBG010000006">
    <property type="protein sequence ID" value="MBB6485729.1"/>
    <property type="molecule type" value="Genomic_DNA"/>
</dbReference>
<feature type="domain" description="CusB-like beta-barrel" evidence="4">
    <location>
        <begin position="223"/>
        <end position="297"/>
    </location>
</feature>
<dbReference type="Gene3D" id="2.40.30.170">
    <property type="match status" value="1"/>
</dbReference>
<comment type="similarity">
    <text evidence="1">Belongs to the membrane fusion protein (MFP) (TC 8.A.1) family.</text>
</comment>